<dbReference type="Proteomes" id="UP000030689">
    <property type="component" value="Unassembled WGS sequence"/>
</dbReference>
<gene>
    <name evidence="2" type="ORF">EUTSA_v10017551mg</name>
</gene>
<dbReference type="AlphaFoldDB" id="V4M8C6"/>
<evidence type="ECO:0000313" key="2">
    <source>
        <dbReference type="EMBL" id="ESQ52559.1"/>
    </source>
</evidence>
<dbReference type="OMA" id="TETRSQW"/>
<dbReference type="KEGG" id="eus:EUTSA_v10017551mg"/>
<feature type="non-terminal residue" evidence="2">
    <location>
        <position position="1"/>
    </location>
</feature>
<accession>V4M8C6</accession>
<evidence type="ECO:0000313" key="3">
    <source>
        <dbReference type="Proteomes" id="UP000030689"/>
    </source>
</evidence>
<organism evidence="2 3">
    <name type="scientific">Eutrema salsugineum</name>
    <name type="common">Saltwater cress</name>
    <name type="synonym">Sisymbrium salsugineum</name>
    <dbReference type="NCBI Taxonomy" id="72664"/>
    <lineage>
        <taxon>Eukaryota</taxon>
        <taxon>Viridiplantae</taxon>
        <taxon>Streptophyta</taxon>
        <taxon>Embryophyta</taxon>
        <taxon>Tracheophyta</taxon>
        <taxon>Spermatophyta</taxon>
        <taxon>Magnoliopsida</taxon>
        <taxon>eudicotyledons</taxon>
        <taxon>Gunneridae</taxon>
        <taxon>Pentapetalae</taxon>
        <taxon>rosids</taxon>
        <taxon>malvids</taxon>
        <taxon>Brassicales</taxon>
        <taxon>Brassicaceae</taxon>
        <taxon>Eutremeae</taxon>
        <taxon>Eutrema</taxon>
    </lineage>
</organism>
<keyword evidence="3" id="KW-1185">Reference proteome</keyword>
<reference evidence="2 3" key="1">
    <citation type="journal article" date="2013" name="Front. Plant Sci.">
        <title>The Reference Genome of the Halophytic Plant Eutrema salsugineum.</title>
        <authorList>
            <person name="Yang R."/>
            <person name="Jarvis D.E."/>
            <person name="Chen H."/>
            <person name="Beilstein M.A."/>
            <person name="Grimwood J."/>
            <person name="Jenkins J."/>
            <person name="Shu S."/>
            <person name="Prochnik S."/>
            <person name="Xin M."/>
            <person name="Ma C."/>
            <person name="Schmutz J."/>
            <person name="Wing R.A."/>
            <person name="Mitchell-Olds T."/>
            <person name="Schumaker K.S."/>
            <person name="Wang X."/>
        </authorList>
    </citation>
    <scope>NUCLEOTIDE SEQUENCE [LARGE SCALE GENOMIC DNA]</scope>
</reference>
<proteinExistence type="predicted"/>
<dbReference type="STRING" id="72664.V4M8C6"/>
<name>V4M8C6_EUTSA</name>
<dbReference type="Gramene" id="ESQ52559">
    <property type="protein sequence ID" value="ESQ52559"/>
    <property type="gene ID" value="EUTSA_v10017551mg"/>
</dbReference>
<evidence type="ECO:0000256" key="1">
    <source>
        <dbReference type="SAM" id="MobiDB-lite"/>
    </source>
</evidence>
<protein>
    <submittedName>
        <fullName evidence="2">Uncharacterized protein</fullName>
    </submittedName>
</protein>
<dbReference type="eggNOG" id="ENOG502R1HJ">
    <property type="taxonomic scope" value="Eukaryota"/>
</dbReference>
<dbReference type="EMBL" id="KI517385">
    <property type="protein sequence ID" value="ESQ52559.1"/>
    <property type="molecule type" value="Genomic_DNA"/>
</dbReference>
<feature type="region of interest" description="Disordered" evidence="1">
    <location>
        <begin position="220"/>
        <end position="245"/>
    </location>
</feature>
<sequence length="245" mass="28712">AIDSPQGTKKVSICVDIDNDNKLKKHSLEAEKRLKKVDQHYIHTSHKYTETRSQWESLYDEKRRAVNRCSSAAAFIDWCNKLVDKLQKALEKLPTTETTTEETIDHNMQFSMFKSGKTSAQENMMIFRQKAECQKLNSEVIGVFKDTDDQLYYVQRKMPRIDSRKAVHGLLKKVCNSTNHESLRKSVELEIKQYATNIHKDFTQKVKRLEEKREHLSGQWDDERKAMLGMKKKNDRRIGTYPEAK</sequence>